<reference evidence="2" key="2">
    <citation type="submission" date="2020-06" db="EMBL/GenBank/DDBJ databases">
        <authorList>
            <person name="Sheffer M."/>
        </authorList>
    </citation>
    <scope>NUCLEOTIDE SEQUENCE</scope>
</reference>
<gene>
    <name evidence="2" type="ORF">HNY73_013018</name>
</gene>
<organism evidence="2 3">
    <name type="scientific">Argiope bruennichi</name>
    <name type="common">Wasp spider</name>
    <name type="synonym">Aranea bruennichi</name>
    <dbReference type="NCBI Taxonomy" id="94029"/>
    <lineage>
        <taxon>Eukaryota</taxon>
        <taxon>Metazoa</taxon>
        <taxon>Ecdysozoa</taxon>
        <taxon>Arthropoda</taxon>
        <taxon>Chelicerata</taxon>
        <taxon>Arachnida</taxon>
        <taxon>Araneae</taxon>
        <taxon>Araneomorphae</taxon>
        <taxon>Entelegynae</taxon>
        <taxon>Araneoidea</taxon>
        <taxon>Araneidae</taxon>
        <taxon>Argiope</taxon>
    </lineage>
</organism>
<dbReference type="Proteomes" id="UP000807504">
    <property type="component" value="Unassembled WGS sequence"/>
</dbReference>
<dbReference type="SUPFAM" id="SSF143791">
    <property type="entry name" value="DUSP-like"/>
    <property type="match status" value="1"/>
</dbReference>
<proteinExistence type="predicted"/>
<accession>A0A8T0EYK3</accession>
<dbReference type="InterPro" id="IPR035927">
    <property type="entry name" value="DUSP-like_sf"/>
</dbReference>
<protein>
    <submittedName>
        <fullName evidence="2">Ubiquitin carboxyl-terminal hydrolase 15 like protein</fullName>
    </submittedName>
</protein>
<dbReference type="PROSITE" id="PS51283">
    <property type="entry name" value="DUSP"/>
    <property type="match status" value="1"/>
</dbReference>
<evidence type="ECO:0000313" key="3">
    <source>
        <dbReference type="Proteomes" id="UP000807504"/>
    </source>
</evidence>
<dbReference type="Gene3D" id="3.30.2230.10">
    <property type="entry name" value="DUSP-like"/>
    <property type="match status" value="1"/>
</dbReference>
<reference evidence="2" key="1">
    <citation type="journal article" date="2020" name="bioRxiv">
        <title>Chromosome-level reference genome of the European wasp spider Argiope bruennichi: a resource for studies on range expansion and evolutionary adaptation.</title>
        <authorList>
            <person name="Sheffer M.M."/>
            <person name="Hoppe A."/>
            <person name="Krehenwinkel H."/>
            <person name="Uhl G."/>
            <person name="Kuss A.W."/>
            <person name="Jensen L."/>
            <person name="Jensen C."/>
            <person name="Gillespie R.G."/>
            <person name="Hoff K.J."/>
            <person name="Prost S."/>
        </authorList>
    </citation>
    <scope>NUCLEOTIDE SEQUENCE</scope>
</reference>
<dbReference type="InterPro" id="IPR006615">
    <property type="entry name" value="Pept_C19_DUSP"/>
</dbReference>
<name>A0A8T0EYK3_ARGBR</name>
<evidence type="ECO:0000259" key="1">
    <source>
        <dbReference type="PROSITE" id="PS51283"/>
    </source>
</evidence>
<dbReference type="GO" id="GO:0004843">
    <property type="term" value="F:cysteine-type deubiquitinase activity"/>
    <property type="evidence" value="ECO:0007669"/>
    <property type="project" value="InterPro"/>
</dbReference>
<keyword evidence="3" id="KW-1185">Reference proteome</keyword>
<sequence>MAEGTSSIPELEEQKNQITQISKKVLARQDAWCLIDNKWFKQWKKYVGYDNWETANVGDRATHPGPIDNSPLLRDDDAKYENFEFSKFKALN</sequence>
<dbReference type="AlphaFoldDB" id="A0A8T0EYK3"/>
<feature type="domain" description="DUSP" evidence="1">
    <location>
        <begin position="9"/>
        <end position="92"/>
    </location>
</feature>
<dbReference type="Pfam" id="PF06337">
    <property type="entry name" value="DUSP"/>
    <property type="match status" value="1"/>
</dbReference>
<keyword evidence="2" id="KW-0378">Hydrolase</keyword>
<comment type="caution">
    <text evidence="2">The sequence shown here is derived from an EMBL/GenBank/DDBJ whole genome shotgun (WGS) entry which is preliminary data.</text>
</comment>
<dbReference type="EMBL" id="JABXBU010001863">
    <property type="protein sequence ID" value="KAF8782774.1"/>
    <property type="molecule type" value="Genomic_DNA"/>
</dbReference>
<evidence type="ECO:0000313" key="2">
    <source>
        <dbReference type="EMBL" id="KAF8782774.1"/>
    </source>
</evidence>